<evidence type="ECO:0000313" key="2">
    <source>
        <dbReference type="Proteomes" id="UP000002009"/>
    </source>
</evidence>
<dbReference type="OMA" id="IYLHESM"/>
<gene>
    <name evidence="1" type="ORF">MICPUN_58027</name>
</gene>
<keyword evidence="2" id="KW-1185">Reference proteome</keyword>
<sequence length="336" mass="36936">MELLALVLNCGMSSDDLASTLEKLREQSKSIGAHKKRQLFWDCYTKMASKANNLADGTFCFFKYSADTSKDDTEGDVEVVELTKRQKGMVNGGGVELMGPRFKPPEDPSSKTVAYAWMEGAAQTAWDDLMHGEPCIYITPESVWVGTRHKRALCKATGSPLKTVKDVEKLVAELKPDAPLRSVSFHGNEPPAVNAYNTFLAGSFKLDGPLPATIGSVNTTSTNEMYDYFAQRKNMSNIDEANKLISQMLADVGKGLTPLICASSTKEASVAYKSALMKKIYLHESMKKFIAKAKEDGQVEVCVIKGEDESKMGAFAQYGKLVFEMFYRCDLTTMGA</sequence>
<proteinExistence type="predicted"/>
<accession>C1E4G3</accession>
<dbReference type="RefSeq" id="XP_002501854.1">
    <property type="nucleotide sequence ID" value="XM_002501808.1"/>
</dbReference>
<dbReference type="InParanoid" id="C1E4G3"/>
<organism evidence="1 2">
    <name type="scientific">Micromonas commoda (strain RCC299 / NOUM17 / CCMP2709)</name>
    <name type="common">Picoplanktonic green alga</name>
    <dbReference type="NCBI Taxonomy" id="296587"/>
    <lineage>
        <taxon>Eukaryota</taxon>
        <taxon>Viridiplantae</taxon>
        <taxon>Chlorophyta</taxon>
        <taxon>Mamiellophyceae</taxon>
        <taxon>Mamiellales</taxon>
        <taxon>Mamiellaceae</taxon>
        <taxon>Micromonas</taxon>
    </lineage>
</organism>
<evidence type="ECO:0000313" key="1">
    <source>
        <dbReference type="EMBL" id="ACO63112.1"/>
    </source>
</evidence>
<name>C1E4G3_MICCC</name>
<dbReference type="OrthoDB" id="10256443at2759"/>
<dbReference type="AlphaFoldDB" id="C1E4G3"/>
<dbReference type="Proteomes" id="UP000002009">
    <property type="component" value="Chromosome 4"/>
</dbReference>
<reference evidence="1 2" key="1">
    <citation type="journal article" date="2009" name="Science">
        <title>Green evolution and dynamic adaptations revealed by genomes of the marine picoeukaryotes Micromonas.</title>
        <authorList>
            <person name="Worden A.Z."/>
            <person name="Lee J.H."/>
            <person name="Mock T."/>
            <person name="Rouze P."/>
            <person name="Simmons M.P."/>
            <person name="Aerts A.L."/>
            <person name="Allen A.E."/>
            <person name="Cuvelier M.L."/>
            <person name="Derelle E."/>
            <person name="Everett M.V."/>
            <person name="Foulon E."/>
            <person name="Grimwood J."/>
            <person name="Gundlach H."/>
            <person name="Henrissat B."/>
            <person name="Napoli C."/>
            <person name="McDonald S.M."/>
            <person name="Parker M.S."/>
            <person name="Rombauts S."/>
            <person name="Salamov A."/>
            <person name="Von Dassow P."/>
            <person name="Badger J.H."/>
            <person name="Coutinho P.M."/>
            <person name="Demir E."/>
            <person name="Dubchak I."/>
            <person name="Gentemann C."/>
            <person name="Eikrem W."/>
            <person name="Gready J.E."/>
            <person name="John U."/>
            <person name="Lanier W."/>
            <person name="Lindquist E.A."/>
            <person name="Lucas S."/>
            <person name="Mayer K.F."/>
            <person name="Moreau H."/>
            <person name="Not F."/>
            <person name="Otillar R."/>
            <person name="Panaud O."/>
            <person name="Pangilinan J."/>
            <person name="Paulsen I."/>
            <person name="Piegu B."/>
            <person name="Poliakov A."/>
            <person name="Robbens S."/>
            <person name="Schmutz J."/>
            <person name="Toulza E."/>
            <person name="Wyss T."/>
            <person name="Zelensky A."/>
            <person name="Zhou K."/>
            <person name="Armbrust E.V."/>
            <person name="Bhattacharya D."/>
            <person name="Goodenough U.W."/>
            <person name="Van de Peer Y."/>
            <person name="Grigoriev I.V."/>
        </authorList>
    </citation>
    <scope>NUCLEOTIDE SEQUENCE [LARGE SCALE GENOMIC DNA]</scope>
    <source>
        <strain evidence="2">RCC299 / NOUM17</strain>
    </source>
</reference>
<dbReference type="KEGG" id="mis:MICPUN_58027"/>
<dbReference type="GeneID" id="8242745"/>
<protein>
    <submittedName>
        <fullName evidence="1">Uncharacterized protein</fullName>
    </submittedName>
</protein>
<dbReference type="EMBL" id="CP001325">
    <property type="protein sequence ID" value="ACO63112.1"/>
    <property type="molecule type" value="Genomic_DNA"/>
</dbReference>